<name>A0A8K0RJ83_9PLEO</name>
<proteinExistence type="predicted"/>
<evidence type="ECO:0000313" key="2">
    <source>
        <dbReference type="Proteomes" id="UP000813461"/>
    </source>
</evidence>
<dbReference type="AlphaFoldDB" id="A0A8K0RJ83"/>
<protein>
    <submittedName>
        <fullName evidence="1">Uncharacterized protein</fullName>
    </submittedName>
</protein>
<dbReference type="SUPFAM" id="SSF52777">
    <property type="entry name" value="CoA-dependent acyltransferases"/>
    <property type="match status" value="1"/>
</dbReference>
<sequence>MRATPATDRLRPSLSPGSDLTLWQAQLKDRPPALPMLPFASRGFRDPDTSASFNRYEQMLPQDLTMNLRMACMVAEHTEMHFGLVAFQILLMHLTGAVDLVVGIGRTVVSKRDVVPIRFQAGLNRSLQYLLDNTKATLKSSRDYSHVSVKALLSALDVSRQHLLHQVSYDWLTTSFESARNIEVYFRQPQDLV</sequence>
<dbReference type="EMBL" id="JAGMVJ010000001">
    <property type="protein sequence ID" value="KAH7094376.1"/>
    <property type="molecule type" value="Genomic_DNA"/>
</dbReference>
<accession>A0A8K0RJ83</accession>
<evidence type="ECO:0000313" key="1">
    <source>
        <dbReference type="EMBL" id="KAH7094376.1"/>
    </source>
</evidence>
<comment type="caution">
    <text evidence="1">The sequence shown here is derived from an EMBL/GenBank/DDBJ whole genome shotgun (WGS) entry which is preliminary data.</text>
</comment>
<dbReference type="Gene3D" id="3.30.559.30">
    <property type="entry name" value="Nonribosomal peptide synthetase, condensation domain"/>
    <property type="match status" value="1"/>
</dbReference>
<organism evidence="1 2">
    <name type="scientific">Paraphoma chrysanthemicola</name>
    <dbReference type="NCBI Taxonomy" id="798071"/>
    <lineage>
        <taxon>Eukaryota</taxon>
        <taxon>Fungi</taxon>
        <taxon>Dikarya</taxon>
        <taxon>Ascomycota</taxon>
        <taxon>Pezizomycotina</taxon>
        <taxon>Dothideomycetes</taxon>
        <taxon>Pleosporomycetidae</taxon>
        <taxon>Pleosporales</taxon>
        <taxon>Pleosporineae</taxon>
        <taxon>Phaeosphaeriaceae</taxon>
        <taxon>Paraphoma</taxon>
    </lineage>
</organism>
<gene>
    <name evidence="1" type="ORF">FB567DRAFT_1962</name>
</gene>
<dbReference type="Proteomes" id="UP000813461">
    <property type="component" value="Unassembled WGS sequence"/>
</dbReference>
<dbReference type="OrthoDB" id="10554096at2759"/>
<reference evidence="1" key="1">
    <citation type="journal article" date="2021" name="Nat. Commun.">
        <title>Genetic determinants of endophytism in the Arabidopsis root mycobiome.</title>
        <authorList>
            <person name="Mesny F."/>
            <person name="Miyauchi S."/>
            <person name="Thiergart T."/>
            <person name="Pickel B."/>
            <person name="Atanasova L."/>
            <person name="Karlsson M."/>
            <person name="Huettel B."/>
            <person name="Barry K.W."/>
            <person name="Haridas S."/>
            <person name="Chen C."/>
            <person name="Bauer D."/>
            <person name="Andreopoulos W."/>
            <person name="Pangilinan J."/>
            <person name="LaButti K."/>
            <person name="Riley R."/>
            <person name="Lipzen A."/>
            <person name="Clum A."/>
            <person name="Drula E."/>
            <person name="Henrissat B."/>
            <person name="Kohler A."/>
            <person name="Grigoriev I.V."/>
            <person name="Martin F.M."/>
            <person name="Hacquard S."/>
        </authorList>
    </citation>
    <scope>NUCLEOTIDE SEQUENCE</scope>
    <source>
        <strain evidence="1">MPI-SDFR-AT-0120</strain>
    </source>
</reference>
<keyword evidence="2" id="KW-1185">Reference proteome</keyword>